<protein>
    <recommendedName>
        <fullName evidence="3">Tr-type G domain-containing protein</fullName>
    </recommendedName>
</protein>
<dbReference type="GO" id="GO:0005525">
    <property type="term" value="F:GTP binding"/>
    <property type="evidence" value="ECO:0007669"/>
    <property type="project" value="UniProtKB-KW"/>
</dbReference>
<reference evidence="4 5" key="1">
    <citation type="submission" date="2015-01" db="EMBL/GenBank/DDBJ databases">
        <title>Genome of allotetraploid Gossypium barbadense reveals genomic plasticity and fiber elongation in cotton evolution.</title>
        <authorList>
            <person name="Chen X."/>
            <person name="Liu X."/>
            <person name="Zhao B."/>
            <person name="Zheng H."/>
            <person name="Hu Y."/>
            <person name="Lu G."/>
            <person name="Yang C."/>
            <person name="Chen J."/>
            <person name="Shan C."/>
            <person name="Zhang L."/>
            <person name="Zhou Y."/>
            <person name="Wang L."/>
            <person name="Guo W."/>
            <person name="Bai Y."/>
            <person name="Ruan J."/>
            <person name="Shangguan X."/>
            <person name="Mao Y."/>
            <person name="Jiang J."/>
            <person name="Zhu Y."/>
            <person name="Lei J."/>
            <person name="Kang H."/>
            <person name="Chen S."/>
            <person name="He X."/>
            <person name="Wang R."/>
            <person name="Wang Y."/>
            <person name="Chen J."/>
            <person name="Wang L."/>
            <person name="Yu S."/>
            <person name="Wang B."/>
            <person name="Wei J."/>
            <person name="Song S."/>
            <person name="Lu X."/>
            <person name="Gao Z."/>
            <person name="Gu W."/>
            <person name="Deng X."/>
            <person name="Ma D."/>
            <person name="Wang S."/>
            <person name="Liang W."/>
            <person name="Fang L."/>
            <person name="Cai C."/>
            <person name="Zhu X."/>
            <person name="Zhou B."/>
            <person name="Zhang Y."/>
            <person name="Chen Z."/>
            <person name="Xu S."/>
            <person name="Zhu R."/>
            <person name="Wang S."/>
            <person name="Zhang T."/>
            <person name="Zhao G."/>
        </authorList>
    </citation>
    <scope>NUCLEOTIDE SEQUENCE [LARGE SCALE GENOMIC DNA]</scope>
    <source>
        <strain evidence="5">cv. Xinhai21</strain>
        <tissue evidence="4">Leaf</tissue>
    </source>
</reference>
<dbReference type="PANTHER" id="PTHR23115">
    <property type="entry name" value="TRANSLATION FACTOR"/>
    <property type="match status" value="1"/>
</dbReference>
<evidence type="ECO:0000259" key="3">
    <source>
        <dbReference type="Pfam" id="PF00009"/>
    </source>
</evidence>
<dbReference type="Proteomes" id="UP000239757">
    <property type="component" value="Unassembled WGS sequence"/>
</dbReference>
<dbReference type="InterPro" id="IPR031157">
    <property type="entry name" value="G_TR_CS"/>
</dbReference>
<dbReference type="InterPro" id="IPR050100">
    <property type="entry name" value="TRAFAC_GTPase_members"/>
</dbReference>
<keyword evidence="1" id="KW-0547">Nucleotide-binding</keyword>
<sequence>MHCGLNTLQDTCLRYRVLFCAIDTKTGRKRHLSAVFIGNVGTYMAHIIDTNEEERAKGITIEVGRAHFETETTRFTILDAPGHKGYIPNRSTALLKLLSVISARKGEI</sequence>
<evidence type="ECO:0000313" key="4">
    <source>
        <dbReference type="EMBL" id="PPR86203.1"/>
    </source>
</evidence>
<dbReference type="AlphaFoldDB" id="A0A2P5W547"/>
<accession>A0A2P5W547</accession>
<dbReference type="Gene3D" id="3.40.50.300">
    <property type="entry name" value="P-loop containing nucleotide triphosphate hydrolases"/>
    <property type="match status" value="1"/>
</dbReference>
<keyword evidence="2" id="KW-0342">GTP-binding</keyword>
<feature type="domain" description="Tr-type G" evidence="3">
    <location>
        <begin position="42"/>
        <end position="97"/>
    </location>
</feature>
<dbReference type="EMBL" id="KZ669081">
    <property type="protein sequence ID" value="PPR86203.1"/>
    <property type="molecule type" value="Genomic_DNA"/>
</dbReference>
<organism evidence="4 5">
    <name type="scientific">Gossypium barbadense</name>
    <name type="common">Sea Island cotton</name>
    <name type="synonym">Hibiscus barbadensis</name>
    <dbReference type="NCBI Taxonomy" id="3634"/>
    <lineage>
        <taxon>Eukaryota</taxon>
        <taxon>Viridiplantae</taxon>
        <taxon>Streptophyta</taxon>
        <taxon>Embryophyta</taxon>
        <taxon>Tracheophyta</taxon>
        <taxon>Spermatophyta</taxon>
        <taxon>Magnoliopsida</taxon>
        <taxon>eudicotyledons</taxon>
        <taxon>Gunneridae</taxon>
        <taxon>Pentapetalae</taxon>
        <taxon>rosids</taxon>
        <taxon>malvids</taxon>
        <taxon>Malvales</taxon>
        <taxon>Malvaceae</taxon>
        <taxon>Malvoideae</taxon>
        <taxon>Gossypium</taxon>
    </lineage>
</organism>
<name>A0A2P5W547_GOSBA</name>
<dbReference type="OrthoDB" id="1001238at2759"/>
<evidence type="ECO:0000256" key="2">
    <source>
        <dbReference type="ARBA" id="ARBA00023134"/>
    </source>
</evidence>
<evidence type="ECO:0000256" key="1">
    <source>
        <dbReference type="ARBA" id="ARBA00022741"/>
    </source>
</evidence>
<dbReference type="SUPFAM" id="SSF52540">
    <property type="entry name" value="P-loop containing nucleoside triphosphate hydrolases"/>
    <property type="match status" value="1"/>
</dbReference>
<gene>
    <name evidence="4" type="ORF">GOBAR_AA34482</name>
</gene>
<proteinExistence type="predicted"/>
<dbReference type="InterPro" id="IPR027417">
    <property type="entry name" value="P-loop_NTPase"/>
</dbReference>
<evidence type="ECO:0000313" key="5">
    <source>
        <dbReference type="Proteomes" id="UP000239757"/>
    </source>
</evidence>
<dbReference type="InterPro" id="IPR000795">
    <property type="entry name" value="T_Tr_GTP-bd_dom"/>
</dbReference>
<dbReference type="Pfam" id="PF00009">
    <property type="entry name" value="GTP_EFTU"/>
    <property type="match status" value="1"/>
</dbReference>
<dbReference type="GO" id="GO:0003924">
    <property type="term" value="F:GTPase activity"/>
    <property type="evidence" value="ECO:0007669"/>
    <property type="project" value="InterPro"/>
</dbReference>
<dbReference type="PROSITE" id="PS00301">
    <property type="entry name" value="G_TR_1"/>
    <property type="match status" value="1"/>
</dbReference>